<feature type="region of interest" description="Disordered" evidence="1">
    <location>
        <begin position="831"/>
        <end position="856"/>
    </location>
</feature>
<dbReference type="RefSeq" id="WP_006885551.1">
    <property type="nucleotide sequence ID" value="NZ_AOIU01000044.1"/>
</dbReference>
<accession>M0CBZ2</accession>
<proteinExistence type="predicted"/>
<dbReference type="PANTHER" id="PTHR30121">
    <property type="entry name" value="UNCHARACTERIZED PROTEIN YJGR-RELATED"/>
    <property type="match status" value="1"/>
</dbReference>
<protein>
    <recommendedName>
        <fullName evidence="4">Conjugation protein</fullName>
    </recommendedName>
</protein>
<dbReference type="eggNOG" id="arCOG04816">
    <property type="taxonomic scope" value="Archaea"/>
</dbReference>
<evidence type="ECO:0008006" key="4">
    <source>
        <dbReference type="Google" id="ProtNLM"/>
    </source>
</evidence>
<gene>
    <name evidence="2" type="ORF">C475_19443</name>
</gene>
<name>M0CBZ2_9EURY</name>
<keyword evidence="3" id="KW-1185">Reference proteome</keyword>
<reference evidence="2 3" key="1">
    <citation type="journal article" date="2014" name="PLoS Genet.">
        <title>Phylogenetically driven sequencing of extremely halophilic archaea reveals strategies for static and dynamic osmo-response.</title>
        <authorList>
            <person name="Becker E.A."/>
            <person name="Seitzer P.M."/>
            <person name="Tritt A."/>
            <person name="Larsen D."/>
            <person name="Krusor M."/>
            <person name="Yao A.I."/>
            <person name="Wu D."/>
            <person name="Madern D."/>
            <person name="Eisen J.A."/>
            <person name="Darling A.E."/>
            <person name="Facciotti M.T."/>
        </authorList>
    </citation>
    <scope>NUCLEOTIDE SEQUENCE [LARGE SCALE GENOMIC DNA]</scope>
    <source>
        <strain evidence="2 3">2-9-1</strain>
    </source>
</reference>
<dbReference type="InterPro" id="IPR027417">
    <property type="entry name" value="P-loop_NTPase"/>
</dbReference>
<evidence type="ECO:0000256" key="1">
    <source>
        <dbReference type="SAM" id="MobiDB-lite"/>
    </source>
</evidence>
<comment type="caution">
    <text evidence="2">The sequence shown here is derived from an EMBL/GenBank/DDBJ whole genome shotgun (WGS) entry which is preliminary data.</text>
</comment>
<dbReference type="PANTHER" id="PTHR30121:SF6">
    <property type="entry name" value="SLR6007 PROTEIN"/>
    <property type="match status" value="1"/>
</dbReference>
<sequence length="1244" mass="137273">MASENDESAPTAQSAHLPLPVPADDTALATTDDPSEPEPRRYVEITPTDTPLAPRAVEQAMAQFHSALDRATDTRLRDRLLGTPTPPSVEWLLVADGHTDTSVRWLVGVTDPDLHDECKRICRTALPNTYELQTVAWHPEKFTSLTATTDHTRLYTDTADTDTPPLVGVDIHGHADRPCDWQTPLTPFGDLTGDHHRGDDTRRLPLTTLVETLREADAPAVYQVLCRPYRNITPDAEEYELALEDGRATLGDKLREAIFPQPVDEERAYEPPAADQQRLDGLADRDTRHTFQVTARAVLGPDDRGPPTRLAESIATALSPVAGEYHDLDAEIHVDDPDDPDGPASDCFEALCAREHDPVAYESTYNRLRRRFTSPGIVATPAELPGLCLLDGSALTPTGQRAVGVRNRERTGLALPEPGKLARYRPPGMALARPLTSDRQPLDRPLVLPPAFQPRHQVVVGDTGSGKSVLTMSAMLSNLDATDGPDILFDYKGGGTAREYLQAHYATQGDLDDVLYFDLTSVLPAFSFFDIEPLLEAGLPREEARSRKTGHYEEILRGAMPAGQYDDATESPRVIRNHLRALYDPVHGDTAFAHSKLYDALQRTQGGESPPSVSEATFETYFAGLLDRDRDVFTKIMGGAISRVETIATDARLAPLFNHVPEADDARFDFGDIVDEDCVVIFDFGGMETRVKRTLTLVLLSNLWTALKAREERTPSGQDTPQVNLYLEEAKDVADTELVDTLLAQGRSFDLSVTLGVQFLEQLDSPDPANNTYREALNETATFVVGNVAVDRHLPDVLATGEMAPDDVQRRLGALGRGEWLVRPGAGFGDDPVRPLLGESLPAPPGHPASDDPITGADRDAFEAAVDDVIERTADEAGIELGEPSTVDHDFDTGDETVAMDVPHVDTLLPYTKRLPDCVAYEEASHVLRCGTCESRHSTDSRGLIQAVTCCHSLAAVDEDDIPVCDTECKLSPQEVADADYSARQLLFLQVVYNVQRRRYERPEYDIVRDSMVRLQEYVSIENQAIQELIDDDLLRKDTDRPHRLYSVRPEGRDVLEESHSHGAAFGHGEGDLDESSEHVMAVDLVVRWLTREYVNDPDSAVVTVRPYYDLREGSVDAAAFFGDDEAAADAADDFERRRLDVAGLDEDGEIVVTVEVERINHDTRRAVPDDYDKMAACEPEEALWVAMSTSKAHEIIQALHDPLDGDSRIQKTYSESTPPSSFRIDRPGFTGCYTLTQLRNEVL</sequence>
<feature type="compositionally biased region" description="Low complexity" evidence="1">
    <location>
        <begin position="23"/>
        <end position="32"/>
    </location>
</feature>
<dbReference type="SUPFAM" id="SSF52540">
    <property type="entry name" value="P-loop containing nucleoside triphosphate hydrolases"/>
    <property type="match status" value="1"/>
</dbReference>
<feature type="region of interest" description="Disordered" evidence="1">
    <location>
        <begin position="1"/>
        <end position="42"/>
    </location>
</feature>
<evidence type="ECO:0000313" key="2">
    <source>
        <dbReference type="EMBL" id="ELZ20806.1"/>
    </source>
</evidence>
<dbReference type="OrthoDB" id="214394at2157"/>
<dbReference type="PATRIC" id="fig|797114.5.peg.3928"/>
<dbReference type="InterPro" id="IPR051162">
    <property type="entry name" value="T4SS_component"/>
</dbReference>
<evidence type="ECO:0000313" key="3">
    <source>
        <dbReference type="Proteomes" id="UP000011626"/>
    </source>
</evidence>
<dbReference type="Proteomes" id="UP000011626">
    <property type="component" value="Unassembled WGS sequence"/>
</dbReference>
<dbReference type="AlphaFoldDB" id="M0CBZ2"/>
<dbReference type="Gene3D" id="3.40.50.300">
    <property type="entry name" value="P-loop containing nucleotide triphosphate hydrolases"/>
    <property type="match status" value="2"/>
</dbReference>
<organism evidence="2 3">
    <name type="scientific">Halosimplex carlsbadense 2-9-1</name>
    <dbReference type="NCBI Taxonomy" id="797114"/>
    <lineage>
        <taxon>Archaea</taxon>
        <taxon>Methanobacteriati</taxon>
        <taxon>Methanobacteriota</taxon>
        <taxon>Stenosarchaea group</taxon>
        <taxon>Halobacteria</taxon>
        <taxon>Halobacteriales</taxon>
        <taxon>Haloarculaceae</taxon>
        <taxon>Halosimplex</taxon>
    </lineage>
</organism>
<dbReference type="EMBL" id="AOIU01000044">
    <property type="protein sequence ID" value="ELZ20806.1"/>
    <property type="molecule type" value="Genomic_DNA"/>
</dbReference>